<dbReference type="InterPro" id="IPR001826">
    <property type="entry name" value="RHS"/>
</dbReference>
<dbReference type="InterPro" id="IPR031325">
    <property type="entry name" value="RHS_repeat"/>
</dbReference>
<dbReference type="PANTHER" id="PTHR32305">
    <property type="match status" value="1"/>
</dbReference>
<accession>A0A1H2EYS5</accession>
<reference evidence="6" key="1">
    <citation type="submission" date="2016-10" db="EMBL/GenBank/DDBJ databases">
        <authorList>
            <person name="Varghese N."/>
            <person name="Submissions S."/>
        </authorList>
    </citation>
    <scope>NUCLEOTIDE SEQUENCE [LARGE SCALE GENOMIC DNA]</scope>
    <source>
        <strain evidence="6">CECT 8338</strain>
    </source>
</reference>
<dbReference type="Gene3D" id="2.180.10.10">
    <property type="entry name" value="RHS repeat-associated core"/>
    <property type="match status" value="2"/>
</dbReference>
<dbReference type="Pfam" id="PF20148">
    <property type="entry name" value="DUF6531"/>
    <property type="match status" value="1"/>
</dbReference>
<dbReference type="RefSeq" id="WP_172830091.1">
    <property type="nucleotide sequence ID" value="NZ_LT629787.1"/>
</dbReference>
<dbReference type="Pfam" id="PF05593">
    <property type="entry name" value="RHS_repeat"/>
    <property type="match status" value="3"/>
</dbReference>
<organism evidence="5 6">
    <name type="scientific">Halopseudomonas salegens</name>
    <dbReference type="NCBI Taxonomy" id="1434072"/>
    <lineage>
        <taxon>Bacteria</taxon>
        <taxon>Pseudomonadati</taxon>
        <taxon>Pseudomonadota</taxon>
        <taxon>Gammaproteobacteria</taxon>
        <taxon>Pseudomonadales</taxon>
        <taxon>Pseudomonadaceae</taxon>
        <taxon>Halopseudomonas</taxon>
    </lineage>
</organism>
<evidence type="ECO:0000259" key="4">
    <source>
        <dbReference type="Pfam" id="PF25023"/>
    </source>
</evidence>
<dbReference type="InterPro" id="IPR045351">
    <property type="entry name" value="DUF6531"/>
</dbReference>
<feature type="domain" description="Teneurin-like YD-shell" evidence="4">
    <location>
        <begin position="515"/>
        <end position="679"/>
    </location>
</feature>
<name>A0A1H2EYS5_9GAMM</name>
<feature type="domain" description="RHS protein conserved region" evidence="2">
    <location>
        <begin position="1111"/>
        <end position="1145"/>
    </location>
</feature>
<dbReference type="InterPro" id="IPR006530">
    <property type="entry name" value="YD"/>
</dbReference>
<evidence type="ECO:0000313" key="6">
    <source>
        <dbReference type="Proteomes" id="UP000243924"/>
    </source>
</evidence>
<protein>
    <submittedName>
        <fullName evidence="5">RHS repeat-associated core domain-containing protein</fullName>
    </submittedName>
</protein>
<proteinExistence type="predicted"/>
<dbReference type="InterPro" id="IPR022385">
    <property type="entry name" value="Rhs_assc_core"/>
</dbReference>
<gene>
    <name evidence="5" type="ORF">SAMN05216210_1152</name>
</gene>
<feature type="domain" description="DUF6531" evidence="3">
    <location>
        <begin position="49"/>
        <end position="123"/>
    </location>
</feature>
<sequence>MSESSGMPAGHVGQQVQGGAIVTGSPNVFIGCTALGKADSASACKPLCGDPVNPLLGAKLLPGEVDFALPAPSVFAFSRSYLSRDARVGPLGQGWSVTGAGLELELRDDASILTDMQGRKISFPVLEPGHYYFSATETLWLRRGGIPESAPNGQAVGVFTPWGPNWAGVPAALQQDPTAVILLSGDSFLHFSPSAEGPWRLRSQFDRNGYATRYRWSQDGLLTSVQDSADRSYAMIYQPRSSVGNVGAELPEMRLAGVILANPCGPIPDDFDPTANGHDWLVRYQYNTQGDLIGVYNRAGEQVRHFAWDQHMMVSHGQPGGASTDYEWDTLSPEGKVIRQQSHSGLTRTYHYHSDHTEVIDSLGRRECYEFTGEGPDQRWSAHLRADNTRITYNYNAAGLLSAIHDPLERCLRYRFDARGHLQAITYPDRSSENHTRDEETGWLLEWCSPGKRRTRITRDERGNPISVTTPSGDVTRYHYDNSALPDRPTRLEDSSGGIRQLQWNRLGQLSQYTDCSGHSTRYQYDGEGRLTEVRSALDQPVRYHYDSAGRLIRLQRPDEQSLQYQYDPLGRLIRQQGPGNQQRSLRWNPRGLLLEERDSAGRTLHYEYDQAGRLIQLTNENGAHSRFSYDALDRLIEEIGFDGRTQRYHYNDAGELIAHEDNNGQTTHYDYNRVGRLTARHLPATDSAPAQTEAFEWNPDGQLLGAENTTLGIRIERHYNRLGQLSLEAQHLGDHWSWQASHQYDARGRREQSQLGDIPPIDWLSYGPGHLLGISSGPLSIHFARNALYQETQRELYTRGETDTHQVHLHQRQYDALGRLEHSQLKPSPDSPSALHWERRYQYDSQDQLQQLQDNRHGRIGYQYDASGRLTGSLHQQSEQSKQTQAYRFDAAGNRLDHGPQAGAKPEDWAATVAANLHNPDFNLLGEGKSQPAPTAACWPDNRILSHEGEQYHYDRIGNLIERLSPDGSRLQIGYDGANRLIRLERTAANGERWTADYGYDPLGRRLCKQVEYTDTSGQTHPTQITCYGWDGDQQSAEARLTEDGEWQMRTTLYEPGSFVPLLRIDQDRTNNDPMLLQVKRQLASAGEPMPDMLRQALAEEASEPRYASYHTDHLGTPLALTDEQGQLLWEARPDDWAAIKNEQGSTTQPIRYQGQYEDEESGLYYNRHRYYDPALGRYVNQDPIGLAGGINTYAYPHAPTGWADPLGLSGETSADEGWLQKTRKFDINRRPHAYGLETTVCGGGEQSCPIETAGEGLLRHPAPGASGLSPVKTGDITHIEGFGSVVHVVDPDGLGVWNITLDDHTLHSGWVHRRVISKGGETIIRTYGEGTGNLAWINENLDWAVWGVPDNKIWTFIHYPDYHPSARNK</sequence>
<evidence type="ECO:0000259" key="3">
    <source>
        <dbReference type="Pfam" id="PF20148"/>
    </source>
</evidence>
<dbReference type="InterPro" id="IPR056823">
    <property type="entry name" value="TEN-like_YD-shell"/>
</dbReference>
<dbReference type="NCBIfam" id="TIGR01643">
    <property type="entry name" value="YD_repeat_2x"/>
    <property type="match status" value="8"/>
</dbReference>
<evidence type="ECO:0000313" key="5">
    <source>
        <dbReference type="EMBL" id="SDU00280.1"/>
    </source>
</evidence>
<dbReference type="InterPro" id="IPR050708">
    <property type="entry name" value="T6SS_VgrG/RHS"/>
</dbReference>
<dbReference type="Pfam" id="PF25023">
    <property type="entry name" value="TEN_YD-shell"/>
    <property type="match status" value="1"/>
</dbReference>
<evidence type="ECO:0000259" key="2">
    <source>
        <dbReference type="Pfam" id="PF03527"/>
    </source>
</evidence>
<dbReference type="STRING" id="1434072.SAMN05216210_1152"/>
<dbReference type="Proteomes" id="UP000243924">
    <property type="component" value="Chromosome I"/>
</dbReference>
<keyword evidence="1" id="KW-0677">Repeat</keyword>
<dbReference type="SUPFAM" id="SSF69304">
    <property type="entry name" value="Tricorn protease N-terminal domain"/>
    <property type="match status" value="1"/>
</dbReference>
<evidence type="ECO:0000256" key="1">
    <source>
        <dbReference type="ARBA" id="ARBA00022737"/>
    </source>
</evidence>
<dbReference type="PANTHER" id="PTHR32305:SF15">
    <property type="entry name" value="PROTEIN RHSA-RELATED"/>
    <property type="match status" value="1"/>
</dbReference>
<dbReference type="EMBL" id="LT629787">
    <property type="protein sequence ID" value="SDU00280.1"/>
    <property type="molecule type" value="Genomic_DNA"/>
</dbReference>
<dbReference type="Pfam" id="PF03527">
    <property type="entry name" value="RHS"/>
    <property type="match status" value="1"/>
</dbReference>
<dbReference type="NCBIfam" id="TIGR03696">
    <property type="entry name" value="Rhs_assc_core"/>
    <property type="match status" value="1"/>
</dbReference>
<keyword evidence="6" id="KW-1185">Reference proteome</keyword>